<organism evidence="2 3">
    <name type="scientific">Streptomyces gamaensis</name>
    <dbReference type="NCBI Taxonomy" id="1763542"/>
    <lineage>
        <taxon>Bacteria</taxon>
        <taxon>Bacillati</taxon>
        <taxon>Actinomycetota</taxon>
        <taxon>Actinomycetes</taxon>
        <taxon>Kitasatosporales</taxon>
        <taxon>Streptomycetaceae</taxon>
        <taxon>Streptomyces</taxon>
    </lineage>
</organism>
<name>A0ABW0Z5W2_9ACTN</name>
<dbReference type="Pfam" id="PF25232">
    <property type="entry name" value="DUF7848"/>
    <property type="match status" value="1"/>
</dbReference>
<evidence type="ECO:0000313" key="3">
    <source>
        <dbReference type="Proteomes" id="UP001596083"/>
    </source>
</evidence>
<protein>
    <recommendedName>
        <fullName evidence="1">DUF7848 domain-containing protein</fullName>
    </recommendedName>
</protein>
<reference evidence="3" key="1">
    <citation type="journal article" date="2019" name="Int. J. Syst. Evol. Microbiol.">
        <title>The Global Catalogue of Microorganisms (GCM) 10K type strain sequencing project: providing services to taxonomists for standard genome sequencing and annotation.</title>
        <authorList>
            <consortium name="The Broad Institute Genomics Platform"/>
            <consortium name="The Broad Institute Genome Sequencing Center for Infectious Disease"/>
            <person name="Wu L."/>
            <person name="Ma J."/>
        </authorList>
    </citation>
    <scope>NUCLEOTIDE SEQUENCE [LARGE SCALE GENOMIC DNA]</scope>
    <source>
        <strain evidence="3">CGMCC 4.7304</strain>
    </source>
</reference>
<dbReference type="RefSeq" id="WP_390317153.1">
    <property type="nucleotide sequence ID" value="NZ_JBHSPB010000009.1"/>
</dbReference>
<feature type="domain" description="DUF7848" evidence="1">
    <location>
        <begin position="9"/>
        <end position="83"/>
    </location>
</feature>
<dbReference type="EMBL" id="JBHSPB010000009">
    <property type="protein sequence ID" value="MFC5721800.1"/>
    <property type="molecule type" value="Genomic_DNA"/>
</dbReference>
<proteinExistence type="predicted"/>
<sequence length="84" mass="9577">MSGAPAARTGRTVIRPMYWTLLPDREPDAEPTVFAMECVVCGETSAPGEEFVPAQEWTLRHAGRHPSHLTYREVVQRPWRAFMH</sequence>
<evidence type="ECO:0000259" key="1">
    <source>
        <dbReference type="Pfam" id="PF25232"/>
    </source>
</evidence>
<accession>A0ABW0Z5W2</accession>
<gene>
    <name evidence="2" type="ORF">ACFP1Z_16635</name>
</gene>
<dbReference type="Proteomes" id="UP001596083">
    <property type="component" value="Unassembled WGS sequence"/>
</dbReference>
<keyword evidence="3" id="KW-1185">Reference proteome</keyword>
<evidence type="ECO:0000313" key="2">
    <source>
        <dbReference type="EMBL" id="MFC5721800.1"/>
    </source>
</evidence>
<comment type="caution">
    <text evidence="2">The sequence shown here is derived from an EMBL/GenBank/DDBJ whole genome shotgun (WGS) entry which is preliminary data.</text>
</comment>
<dbReference type="InterPro" id="IPR057170">
    <property type="entry name" value="DUF7848"/>
</dbReference>